<dbReference type="EMBL" id="GBRH01200571">
    <property type="protein sequence ID" value="JAD97324.1"/>
    <property type="molecule type" value="Transcribed_RNA"/>
</dbReference>
<name>A0A0A9E977_ARUDO</name>
<proteinExistence type="predicted"/>
<accession>A0A0A9E977</accession>
<reference evidence="1" key="2">
    <citation type="journal article" date="2015" name="Data Brief">
        <title>Shoot transcriptome of the giant reed, Arundo donax.</title>
        <authorList>
            <person name="Barrero R.A."/>
            <person name="Guerrero F.D."/>
            <person name="Moolhuijzen P."/>
            <person name="Goolsby J.A."/>
            <person name="Tidwell J."/>
            <person name="Bellgard S.E."/>
            <person name="Bellgard M.I."/>
        </authorList>
    </citation>
    <scope>NUCLEOTIDE SEQUENCE</scope>
    <source>
        <tissue evidence="1">Shoot tissue taken approximately 20 cm above the soil surface</tissue>
    </source>
</reference>
<sequence>MPGAVEAPPAVVAKATSLPNSSWKTLLSSFSVTTGLGCFTLLALA</sequence>
<reference evidence="1" key="1">
    <citation type="submission" date="2014-09" db="EMBL/GenBank/DDBJ databases">
        <authorList>
            <person name="Magalhaes I.L.F."/>
            <person name="Oliveira U."/>
            <person name="Santos F.R."/>
            <person name="Vidigal T.H.D.A."/>
            <person name="Brescovit A.D."/>
            <person name="Santos A.J."/>
        </authorList>
    </citation>
    <scope>NUCLEOTIDE SEQUENCE</scope>
    <source>
        <tissue evidence="1">Shoot tissue taken approximately 20 cm above the soil surface</tissue>
    </source>
</reference>
<evidence type="ECO:0000313" key="1">
    <source>
        <dbReference type="EMBL" id="JAD97324.1"/>
    </source>
</evidence>
<organism evidence="1">
    <name type="scientific">Arundo donax</name>
    <name type="common">Giant reed</name>
    <name type="synonym">Donax arundinaceus</name>
    <dbReference type="NCBI Taxonomy" id="35708"/>
    <lineage>
        <taxon>Eukaryota</taxon>
        <taxon>Viridiplantae</taxon>
        <taxon>Streptophyta</taxon>
        <taxon>Embryophyta</taxon>
        <taxon>Tracheophyta</taxon>
        <taxon>Spermatophyta</taxon>
        <taxon>Magnoliopsida</taxon>
        <taxon>Liliopsida</taxon>
        <taxon>Poales</taxon>
        <taxon>Poaceae</taxon>
        <taxon>PACMAD clade</taxon>
        <taxon>Arundinoideae</taxon>
        <taxon>Arundineae</taxon>
        <taxon>Arundo</taxon>
    </lineage>
</organism>
<protein>
    <submittedName>
        <fullName evidence="1">Uncharacterized protein</fullName>
    </submittedName>
</protein>
<dbReference type="AlphaFoldDB" id="A0A0A9E977"/>